<dbReference type="EMBL" id="ML208361">
    <property type="protein sequence ID" value="TFK68019.1"/>
    <property type="molecule type" value="Genomic_DNA"/>
</dbReference>
<organism evidence="1 2">
    <name type="scientific">Pluteus cervinus</name>
    <dbReference type="NCBI Taxonomy" id="181527"/>
    <lineage>
        <taxon>Eukaryota</taxon>
        <taxon>Fungi</taxon>
        <taxon>Dikarya</taxon>
        <taxon>Basidiomycota</taxon>
        <taxon>Agaricomycotina</taxon>
        <taxon>Agaricomycetes</taxon>
        <taxon>Agaricomycetidae</taxon>
        <taxon>Agaricales</taxon>
        <taxon>Pluteineae</taxon>
        <taxon>Pluteaceae</taxon>
        <taxon>Pluteus</taxon>
    </lineage>
</organism>
<sequence length="197" mass="22874">MRTLVAIVRGCFITIFACVFQAVHPDLSNPNARHPMLNRWKDRLLQTYMSLIVPEFMVLGATRQRSGAKFLKRKVDEMIPSTFQWTMTHAHFIQMGGFAYRNDDQEVKALFPHTFLEYLKAGRLVIEELRLVTEADIKDKSKGNIISKGLVITQTMWFVFECLARLHQKLPLVKLEVITLAFAVLTTLMYIQWWSKP</sequence>
<evidence type="ECO:0000313" key="1">
    <source>
        <dbReference type="EMBL" id="TFK68019.1"/>
    </source>
</evidence>
<name>A0ACD3AQS4_9AGAR</name>
<protein>
    <submittedName>
        <fullName evidence="1">Uncharacterized protein</fullName>
    </submittedName>
</protein>
<evidence type="ECO:0000313" key="2">
    <source>
        <dbReference type="Proteomes" id="UP000308600"/>
    </source>
</evidence>
<reference evidence="1 2" key="1">
    <citation type="journal article" date="2019" name="Nat. Ecol. Evol.">
        <title>Megaphylogeny resolves global patterns of mushroom evolution.</title>
        <authorList>
            <person name="Varga T."/>
            <person name="Krizsan K."/>
            <person name="Foldi C."/>
            <person name="Dima B."/>
            <person name="Sanchez-Garcia M."/>
            <person name="Sanchez-Ramirez S."/>
            <person name="Szollosi G.J."/>
            <person name="Szarkandi J.G."/>
            <person name="Papp V."/>
            <person name="Albert L."/>
            <person name="Andreopoulos W."/>
            <person name="Angelini C."/>
            <person name="Antonin V."/>
            <person name="Barry K.W."/>
            <person name="Bougher N.L."/>
            <person name="Buchanan P."/>
            <person name="Buyck B."/>
            <person name="Bense V."/>
            <person name="Catcheside P."/>
            <person name="Chovatia M."/>
            <person name="Cooper J."/>
            <person name="Damon W."/>
            <person name="Desjardin D."/>
            <person name="Finy P."/>
            <person name="Geml J."/>
            <person name="Haridas S."/>
            <person name="Hughes K."/>
            <person name="Justo A."/>
            <person name="Karasinski D."/>
            <person name="Kautmanova I."/>
            <person name="Kiss B."/>
            <person name="Kocsube S."/>
            <person name="Kotiranta H."/>
            <person name="LaButti K.M."/>
            <person name="Lechner B.E."/>
            <person name="Liimatainen K."/>
            <person name="Lipzen A."/>
            <person name="Lukacs Z."/>
            <person name="Mihaltcheva S."/>
            <person name="Morgado L.N."/>
            <person name="Niskanen T."/>
            <person name="Noordeloos M.E."/>
            <person name="Ohm R.A."/>
            <person name="Ortiz-Santana B."/>
            <person name="Ovrebo C."/>
            <person name="Racz N."/>
            <person name="Riley R."/>
            <person name="Savchenko A."/>
            <person name="Shiryaev A."/>
            <person name="Soop K."/>
            <person name="Spirin V."/>
            <person name="Szebenyi C."/>
            <person name="Tomsovsky M."/>
            <person name="Tulloss R.E."/>
            <person name="Uehling J."/>
            <person name="Grigoriev I.V."/>
            <person name="Vagvolgyi C."/>
            <person name="Papp T."/>
            <person name="Martin F.M."/>
            <person name="Miettinen O."/>
            <person name="Hibbett D.S."/>
            <person name="Nagy L.G."/>
        </authorList>
    </citation>
    <scope>NUCLEOTIDE SEQUENCE [LARGE SCALE GENOMIC DNA]</scope>
    <source>
        <strain evidence="1 2">NL-1719</strain>
    </source>
</reference>
<dbReference type="Proteomes" id="UP000308600">
    <property type="component" value="Unassembled WGS sequence"/>
</dbReference>
<gene>
    <name evidence="1" type="ORF">BDN72DRAFT_769944</name>
</gene>
<keyword evidence="2" id="KW-1185">Reference proteome</keyword>
<accession>A0ACD3AQS4</accession>
<feature type="non-terminal residue" evidence="1">
    <location>
        <position position="197"/>
    </location>
</feature>
<proteinExistence type="predicted"/>